<comment type="catalytic activity">
    <reaction evidence="2">
        <text>2 GTP = 3',3'-c-di-GMP + 2 diphosphate</text>
        <dbReference type="Rhea" id="RHEA:24898"/>
        <dbReference type="ChEBI" id="CHEBI:33019"/>
        <dbReference type="ChEBI" id="CHEBI:37565"/>
        <dbReference type="ChEBI" id="CHEBI:58805"/>
        <dbReference type="EC" id="2.7.7.65"/>
    </reaction>
</comment>
<keyword evidence="6" id="KW-1185">Reference proteome</keyword>
<comment type="caution">
    <text evidence="5">The sequence shown here is derived from an EMBL/GenBank/DDBJ whole genome shotgun (WGS) entry which is preliminary data.</text>
</comment>
<dbReference type="CDD" id="cd00130">
    <property type="entry name" value="PAS"/>
    <property type="match status" value="1"/>
</dbReference>
<dbReference type="EMBL" id="BMED01000001">
    <property type="protein sequence ID" value="GGC70425.1"/>
    <property type="molecule type" value="Genomic_DNA"/>
</dbReference>
<dbReference type="AlphaFoldDB" id="A0A916UF54"/>
<dbReference type="FunFam" id="3.30.70.270:FF:000001">
    <property type="entry name" value="Diguanylate cyclase domain protein"/>
    <property type="match status" value="1"/>
</dbReference>
<dbReference type="PROSITE" id="PS50112">
    <property type="entry name" value="PAS"/>
    <property type="match status" value="1"/>
</dbReference>
<dbReference type="SMART" id="SM00091">
    <property type="entry name" value="PAS"/>
    <property type="match status" value="1"/>
</dbReference>
<protein>
    <recommendedName>
        <fullName evidence="1">diguanylate cyclase</fullName>
        <ecNumber evidence="1">2.7.7.65</ecNumber>
    </recommendedName>
</protein>
<evidence type="ECO:0000256" key="2">
    <source>
        <dbReference type="ARBA" id="ARBA00034247"/>
    </source>
</evidence>
<dbReference type="SUPFAM" id="SSF55785">
    <property type="entry name" value="PYP-like sensor domain (PAS domain)"/>
    <property type="match status" value="1"/>
</dbReference>
<dbReference type="Gene3D" id="3.30.450.20">
    <property type="entry name" value="PAS domain"/>
    <property type="match status" value="1"/>
</dbReference>
<dbReference type="PROSITE" id="PS50887">
    <property type="entry name" value="GGDEF"/>
    <property type="match status" value="1"/>
</dbReference>
<evidence type="ECO:0000313" key="6">
    <source>
        <dbReference type="Proteomes" id="UP000637423"/>
    </source>
</evidence>
<dbReference type="InterPro" id="IPR029787">
    <property type="entry name" value="Nucleotide_cyclase"/>
</dbReference>
<dbReference type="GO" id="GO:0005886">
    <property type="term" value="C:plasma membrane"/>
    <property type="evidence" value="ECO:0007669"/>
    <property type="project" value="TreeGrafter"/>
</dbReference>
<feature type="domain" description="GGDEF" evidence="4">
    <location>
        <begin position="186"/>
        <end position="323"/>
    </location>
</feature>
<dbReference type="CDD" id="cd01949">
    <property type="entry name" value="GGDEF"/>
    <property type="match status" value="1"/>
</dbReference>
<dbReference type="GO" id="GO:1902201">
    <property type="term" value="P:negative regulation of bacterial-type flagellum-dependent cell motility"/>
    <property type="evidence" value="ECO:0007669"/>
    <property type="project" value="TreeGrafter"/>
</dbReference>
<dbReference type="GO" id="GO:0043709">
    <property type="term" value="P:cell adhesion involved in single-species biofilm formation"/>
    <property type="evidence" value="ECO:0007669"/>
    <property type="project" value="TreeGrafter"/>
</dbReference>
<feature type="domain" description="PAS" evidence="3">
    <location>
        <begin position="11"/>
        <end position="93"/>
    </location>
</feature>
<reference evidence="5" key="1">
    <citation type="journal article" date="2014" name="Int. J. Syst. Evol. Microbiol.">
        <title>Complete genome sequence of Corynebacterium casei LMG S-19264T (=DSM 44701T), isolated from a smear-ripened cheese.</title>
        <authorList>
            <consortium name="US DOE Joint Genome Institute (JGI-PGF)"/>
            <person name="Walter F."/>
            <person name="Albersmeier A."/>
            <person name="Kalinowski J."/>
            <person name="Ruckert C."/>
        </authorList>
    </citation>
    <scope>NUCLEOTIDE SEQUENCE</scope>
    <source>
        <strain evidence="5">CGMCC 1.10998</strain>
    </source>
</reference>
<dbReference type="PANTHER" id="PTHR45138">
    <property type="entry name" value="REGULATORY COMPONENTS OF SENSORY TRANSDUCTION SYSTEM"/>
    <property type="match status" value="1"/>
</dbReference>
<dbReference type="Pfam" id="PF00989">
    <property type="entry name" value="PAS"/>
    <property type="match status" value="1"/>
</dbReference>
<proteinExistence type="predicted"/>
<dbReference type="PANTHER" id="PTHR45138:SF9">
    <property type="entry name" value="DIGUANYLATE CYCLASE DGCM-RELATED"/>
    <property type="match status" value="1"/>
</dbReference>
<organism evidence="5 6">
    <name type="scientific">Undibacterium terreum</name>
    <dbReference type="NCBI Taxonomy" id="1224302"/>
    <lineage>
        <taxon>Bacteria</taxon>
        <taxon>Pseudomonadati</taxon>
        <taxon>Pseudomonadota</taxon>
        <taxon>Betaproteobacteria</taxon>
        <taxon>Burkholderiales</taxon>
        <taxon>Oxalobacteraceae</taxon>
        <taxon>Undibacterium</taxon>
    </lineage>
</organism>
<dbReference type="InterPro" id="IPR043128">
    <property type="entry name" value="Rev_trsase/Diguanyl_cyclase"/>
</dbReference>
<accession>A0A916UF54</accession>
<reference evidence="5" key="2">
    <citation type="submission" date="2020-09" db="EMBL/GenBank/DDBJ databases">
        <authorList>
            <person name="Sun Q."/>
            <person name="Zhou Y."/>
        </authorList>
    </citation>
    <scope>NUCLEOTIDE SEQUENCE</scope>
    <source>
        <strain evidence="5">CGMCC 1.10998</strain>
    </source>
</reference>
<dbReference type="InterPro" id="IPR000014">
    <property type="entry name" value="PAS"/>
</dbReference>
<dbReference type="Proteomes" id="UP000637423">
    <property type="component" value="Unassembled WGS sequence"/>
</dbReference>
<dbReference type="Gene3D" id="3.30.70.270">
    <property type="match status" value="1"/>
</dbReference>
<evidence type="ECO:0000256" key="1">
    <source>
        <dbReference type="ARBA" id="ARBA00012528"/>
    </source>
</evidence>
<dbReference type="InterPro" id="IPR050469">
    <property type="entry name" value="Diguanylate_Cyclase"/>
</dbReference>
<dbReference type="RefSeq" id="WP_229750988.1">
    <property type="nucleotide sequence ID" value="NZ_BMED01000001.1"/>
</dbReference>
<dbReference type="GO" id="GO:0052621">
    <property type="term" value="F:diguanylate cyclase activity"/>
    <property type="evidence" value="ECO:0007669"/>
    <property type="project" value="UniProtKB-EC"/>
</dbReference>
<dbReference type="EC" id="2.7.7.65" evidence="1"/>
<evidence type="ECO:0000259" key="4">
    <source>
        <dbReference type="PROSITE" id="PS50887"/>
    </source>
</evidence>
<dbReference type="InterPro" id="IPR013767">
    <property type="entry name" value="PAS_fold"/>
</dbReference>
<dbReference type="Pfam" id="PF00990">
    <property type="entry name" value="GGDEF"/>
    <property type="match status" value="1"/>
</dbReference>
<dbReference type="GO" id="GO:0006355">
    <property type="term" value="P:regulation of DNA-templated transcription"/>
    <property type="evidence" value="ECO:0007669"/>
    <property type="project" value="InterPro"/>
</dbReference>
<dbReference type="InterPro" id="IPR035965">
    <property type="entry name" value="PAS-like_dom_sf"/>
</dbReference>
<dbReference type="NCBIfam" id="TIGR00254">
    <property type="entry name" value="GGDEF"/>
    <property type="match status" value="1"/>
</dbReference>
<evidence type="ECO:0000259" key="3">
    <source>
        <dbReference type="PROSITE" id="PS50112"/>
    </source>
</evidence>
<evidence type="ECO:0000313" key="5">
    <source>
        <dbReference type="EMBL" id="GGC70425.1"/>
    </source>
</evidence>
<dbReference type="InterPro" id="IPR000160">
    <property type="entry name" value="GGDEF_dom"/>
</dbReference>
<dbReference type="SMART" id="SM00267">
    <property type="entry name" value="GGDEF"/>
    <property type="match status" value="1"/>
</dbReference>
<gene>
    <name evidence="5" type="ORF">GCM10011396_16890</name>
</gene>
<sequence>MDLQLNGLSQSHGHMEQIFNAINLGLILVDADENILLWNDWLTRHSKLQPQQVIGKKLEHAFEAPLSPGFLKAVRNTLGHGLPVVLSNALHRSPLPLFDPAVLSEEKAHMHQSISMTPLNSADGTRCCLIQVTDSSTSIKREKMLRSHSEMLKVEATTDGLTGIYNRRFFDEHYKMALGHSRREKLPLSVLMIDIDFFKEYNDYYGHLLGDKAIIGVANALKAQLSRSTDVLARYGGEEFVLMLPNMSEEFAVQFAEKLRSAIWNLAIPHMKSHISQQLSISIGLSTFNNEADGDFKTLLKCADMALYKAKQGGRNQCAQMSIHDLLAISTVS</sequence>
<dbReference type="SUPFAM" id="SSF55073">
    <property type="entry name" value="Nucleotide cyclase"/>
    <property type="match status" value="1"/>
</dbReference>
<name>A0A916UF54_9BURK</name>